<dbReference type="RefSeq" id="WP_130040202.1">
    <property type="nucleotide sequence ID" value="NZ_JACCEV010000003.1"/>
</dbReference>
<evidence type="ECO:0000313" key="1">
    <source>
        <dbReference type="EMBL" id="NYT86494.1"/>
    </source>
</evidence>
<accession>A0A853H8X3</accession>
<sequence length="149" mass="16917">MSDVLPLPPEAEEKLYEYGALSREAEEAGDVATAEKYVLACWSCIPDPKLDYDHAQSLTADIVMFYRDIGQPQKAKEWLPLACEAYGPEPDPYVEFIAATVHYQAGELDEAFDLFDGLFKSYKTRPFQGEKPEYLAFYMDRAKAQKLSK</sequence>
<dbReference type="Proteomes" id="UP000554144">
    <property type="component" value="Unassembled WGS sequence"/>
</dbReference>
<reference evidence="1 2" key="1">
    <citation type="submission" date="2020-07" db="EMBL/GenBank/DDBJ databases">
        <title>Taxonomic revisions and descriptions of new bacterial species based on genomic comparisons in the high-G+C-content subgroup of the family Alcaligenaceae.</title>
        <authorList>
            <person name="Szabo A."/>
            <person name="Felfoldi T."/>
        </authorList>
    </citation>
    <scope>NUCLEOTIDE SEQUENCE [LARGE SCALE GENOMIC DNA]</scope>
    <source>
        <strain evidence="1 2">DSM 25667</strain>
    </source>
</reference>
<comment type="caution">
    <text evidence="1">The sequence shown here is derived from an EMBL/GenBank/DDBJ whole genome shotgun (WGS) entry which is preliminary data.</text>
</comment>
<dbReference type="AlphaFoldDB" id="A0A853H8X3"/>
<evidence type="ECO:0000313" key="2">
    <source>
        <dbReference type="Proteomes" id="UP000554144"/>
    </source>
</evidence>
<protein>
    <recommendedName>
        <fullName evidence="3">Tetratrico peptide repeat group 5 domain-containing protein</fullName>
    </recommendedName>
</protein>
<proteinExistence type="predicted"/>
<dbReference type="EMBL" id="JACCEV010000003">
    <property type="protein sequence ID" value="NYT86494.1"/>
    <property type="molecule type" value="Genomic_DNA"/>
</dbReference>
<gene>
    <name evidence="1" type="ORF">H0A62_12850</name>
</gene>
<evidence type="ECO:0008006" key="3">
    <source>
        <dbReference type="Google" id="ProtNLM"/>
    </source>
</evidence>
<dbReference type="OrthoDB" id="9133588at2"/>
<organism evidence="1 2">
    <name type="scientific">Pollutimonas harenae</name>
    <dbReference type="NCBI Taxonomy" id="657015"/>
    <lineage>
        <taxon>Bacteria</taxon>
        <taxon>Pseudomonadati</taxon>
        <taxon>Pseudomonadota</taxon>
        <taxon>Betaproteobacteria</taxon>
        <taxon>Burkholderiales</taxon>
        <taxon>Alcaligenaceae</taxon>
        <taxon>Pollutimonas</taxon>
    </lineage>
</organism>
<name>A0A853H8X3_9BURK</name>
<keyword evidence="2" id="KW-1185">Reference proteome</keyword>